<dbReference type="NCBIfam" id="TIGR00231">
    <property type="entry name" value="small_GTP"/>
    <property type="match status" value="1"/>
</dbReference>
<evidence type="ECO:0000256" key="4">
    <source>
        <dbReference type="ARBA" id="ARBA00022741"/>
    </source>
</evidence>
<protein>
    <recommendedName>
        <fullName evidence="2">Selenocysteine-specific elongation factor</fullName>
    </recommendedName>
    <alternativeName>
        <fullName evidence="8">SelB translation factor</fullName>
    </alternativeName>
</protein>
<evidence type="ECO:0000256" key="7">
    <source>
        <dbReference type="ARBA" id="ARBA00025526"/>
    </source>
</evidence>
<dbReference type="InterPro" id="IPR004535">
    <property type="entry name" value="Transl_elong_SelB"/>
</dbReference>
<keyword evidence="10" id="KW-0251">Elongation factor</keyword>
<evidence type="ECO:0000313" key="11">
    <source>
        <dbReference type="Proteomes" id="UP000198405"/>
    </source>
</evidence>
<dbReference type="InterPro" id="IPR057335">
    <property type="entry name" value="Beta-barrel_SelB"/>
</dbReference>
<dbReference type="CDD" id="cd04171">
    <property type="entry name" value="SelB"/>
    <property type="match status" value="1"/>
</dbReference>
<evidence type="ECO:0000256" key="2">
    <source>
        <dbReference type="ARBA" id="ARBA00015953"/>
    </source>
</evidence>
<organism evidence="10 11">
    <name type="scientific">Desulfurobacterium atlanticum</name>
    <dbReference type="NCBI Taxonomy" id="240169"/>
    <lineage>
        <taxon>Bacteria</taxon>
        <taxon>Pseudomonadati</taxon>
        <taxon>Aquificota</taxon>
        <taxon>Aquificia</taxon>
        <taxon>Desulfurobacteriales</taxon>
        <taxon>Desulfurobacteriaceae</taxon>
        <taxon>Desulfurobacterium</taxon>
    </lineage>
</organism>
<dbReference type="PROSITE" id="PS00301">
    <property type="entry name" value="G_TR_1"/>
    <property type="match status" value="1"/>
</dbReference>
<dbReference type="SUPFAM" id="SSF46785">
    <property type="entry name" value="Winged helix' DNA-binding domain"/>
    <property type="match status" value="2"/>
</dbReference>
<dbReference type="PANTHER" id="PTHR43721:SF22">
    <property type="entry name" value="ELONGATION FACTOR TU, MITOCHONDRIAL"/>
    <property type="match status" value="1"/>
</dbReference>
<feature type="domain" description="Tr-type G" evidence="9">
    <location>
        <begin position="2"/>
        <end position="173"/>
    </location>
</feature>
<keyword evidence="3" id="KW-0963">Cytoplasm</keyword>
<evidence type="ECO:0000259" key="9">
    <source>
        <dbReference type="PROSITE" id="PS51722"/>
    </source>
</evidence>
<keyword evidence="4" id="KW-0547">Nucleotide-binding</keyword>
<dbReference type="InterPro" id="IPR027417">
    <property type="entry name" value="P-loop_NTPase"/>
</dbReference>
<sequence>MKKSVTIGTAGHIDHGKTSLVKRLTGVDTDRLKEEKERGMTIELGFAHMKLGDYLISIVDVPGHEKFIKNMVAGAQGIDGVLFVIAADEGVMPQTKEHLTVCEMLGIKKGIVVLTKVDMVDDEWLELVEEDVRDYLKGSFLENAPFVRVSSKTGEGFDILKEEILKLVKNIPENKEYSFPRLPVDRVFSVKGFGTVVTGTLSGGLIEEGEELSVYPSLKSLKVKGIQVAGEKVSKAYPGQRVALNVSLSLNEIERGDILAPAGILDGSNLIDAVITFSKNMEPFEKRKRIHFHYLTQMVEGEIVLIDKDVAEPASSSRVQIILDREIFPVYGDRFILRSITPSEVIGGGMILHPLERKRYRKKFKQEFVEKIKQLEEGRKKALKVFVSQFEPLEVSKLPQFLNLYGENLNLFLKEVEEMGDIVRVGDFLYRRDSVDKVFRKALEFVSDFHKKYPVLEGINRETLKSFLNVDSALFEKVISESAELLSVSKYVKLKDFNPYLDETFKKIKEKVDTVLLREKFSPPSVEKLREEIGEPKDKFYALLEFLQKNGYKMAGEFLIHPEIFDEIVEKLKSFKATGSFKVAEFKDLLSISRKHAIPLLELLDREGITEREADGTRKLKV</sequence>
<evidence type="ECO:0000313" key="10">
    <source>
        <dbReference type="EMBL" id="SNR60195.1"/>
    </source>
</evidence>
<dbReference type="Pfam" id="PF03144">
    <property type="entry name" value="GTP_EFTU_D2"/>
    <property type="match status" value="1"/>
</dbReference>
<dbReference type="InterPro" id="IPR031157">
    <property type="entry name" value="G_TR_CS"/>
</dbReference>
<gene>
    <name evidence="10" type="ORF">SAMN06265340_101114</name>
</gene>
<accession>A0A238XMJ8</accession>
<dbReference type="GO" id="GO:0003746">
    <property type="term" value="F:translation elongation factor activity"/>
    <property type="evidence" value="ECO:0007669"/>
    <property type="project" value="UniProtKB-KW"/>
</dbReference>
<dbReference type="InterPro" id="IPR009000">
    <property type="entry name" value="Transl_B-barrel_sf"/>
</dbReference>
<evidence type="ECO:0000256" key="3">
    <source>
        <dbReference type="ARBA" id="ARBA00022490"/>
    </source>
</evidence>
<dbReference type="Gene3D" id="1.10.10.2770">
    <property type="match status" value="1"/>
</dbReference>
<dbReference type="Gene3D" id="1.10.10.10">
    <property type="entry name" value="Winged helix-like DNA-binding domain superfamily/Winged helix DNA-binding domain"/>
    <property type="match status" value="1"/>
</dbReference>
<comment type="subcellular location">
    <subcellularLocation>
        <location evidence="1">Cytoplasm</location>
    </subcellularLocation>
</comment>
<evidence type="ECO:0000256" key="8">
    <source>
        <dbReference type="ARBA" id="ARBA00031615"/>
    </source>
</evidence>
<dbReference type="Proteomes" id="UP000198405">
    <property type="component" value="Unassembled WGS sequence"/>
</dbReference>
<dbReference type="GO" id="GO:0003924">
    <property type="term" value="F:GTPase activity"/>
    <property type="evidence" value="ECO:0007669"/>
    <property type="project" value="InterPro"/>
</dbReference>
<proteinExistence type="predicted"/>
<dbReference type="InterPro" id="IPR004161">
    <property type="entry name" value="EFTu-like_2"/>
</dbReference>
<dbReference type="Pfam" id="PF09106">
    <property type="entry name" value="WHD_2nd_SelB"/>
    <property type="match status" value="1"/>
</dbReference>
<dbReference type="InterPro" id="IPR036390">
    <property type="entry name" value="WH_DNA-bd_sf"/>
</dbReference>
<name>A0A238XMJ8_9BACT</name>
<dbReference type="AlphaFoldDB" id="A0A238XMJ8"/>
<dbReference type="Gene3D" id="3.40.50.300">
    <property type="entry name" value="P-loop containing nucleotide triphosphate hydrolases"/>
    <property type="match status" value="1"/>
</dbReference>
<dbReference type="NCBIfam" id="TIGR00475">
    <property type="entry name" value="selB"/>
    <property type="match status" value="1"/>
</dbReference>
<dbReference type="InterPro" id="IPR015190">
    <property type="entry name" value="Elong_fac_SelB-wing-hlx_typ-2"/>
</dbReference>
<dbReference type="Pfam" id="PF00009">
    <property type="entry name" value="GTP_EFTU"/>
    <property type="match status" value="1"/>
</dbReference>
<dbReference type="InterPro" id="IPR015191">
    <property type="entry name" value="SelB_WHD4"/>
</dbReference>
<dbReference type="CDD" id="cd15491">
    <property type="entry name" value="selB_III"/>
    <property type="match status" value="1"/>
</dbReference>
<dbReference type="SUPFAM" id="SSF50465">
    <property type="entry name" value="EF-Tu/eEF-1alpha/eIF2-gamma C-terminal domain"/>
    <property type="match status" value="1"/>
</dbReference>
<dbReference type="Gene3D" id="2.40.30.10">
    <property type="entry name" value="Translation factors"/>
    <property type="match status" value="1"/>
</dbReference>
<evidence type="ECO:0000256" key="5">
    <source>
        <dbReference type="ARBA" id="ARBA00022917"/>
    </source>
</evidence>
<evidence type="ECO:0000256" key="6">
    <source>
        <dbReference type="ARBA" id="ARBA00023134"/>
    </source>
</evidence>
<dbReference type="InterPro" id="IPR005225">
    <property type="entry name" value="Small_GTP-bd"/>
</dbReference>
<evidence type="ECO:0000256" key="1">
    <source>
        <dbReference type="ARBA" id="ARBA00004496"/>
    </source>
</evidence>
<dbReference type="GO" id="GO:0005525">
    <property type="term" value="F:GTP binding"/>
    <property type="evidence" value="ECO:0007669"/>
    <property type="project" value="UniProtKB-KW"/>
</dbReference>
<dbReference type="GO" id="GO:0005829">
    <property type="term" value="C:cytosol"/>
    <property type="evidence" value="ECO:0007669"/>
    <property type="project" value="TreeGrafter"/>
</dbReference>
<keyword evidence="11" id="KW-1185">Reference proteome</keyword>
<dbReference type="GO" id="GO:0003723">
    <property type="term" value="F:RNA binding"/>
    <property type="evidence" value="ECO:0007669"/>
    <property type="project" value="InterPro"/>
</dbReference>
<dbReference type="EMBL" id="FZOB01000001">
    <property type="protein sequence ID" value="SNR60195.1"/>
    <property type="molecule type" value="Genomic_DNA"/>
</dbReference>
<dbReference type="InterPro" id="IPR000795">
    <property type="entry name" value="T_Tr_GTP-bd_dom"/>
</dbReference>
<keyword evidence="5" id="KW-0648">Protein biosynthesis</keyword>
<dbReference type="Pfam" id="PF25461">
    <property type="entry name" value="Beta-barrel_SelB"/>
    <property type="match status" value="1"/>
</dbReference>
<reference evidence="11" key="1">
    <citation type="submission" date="2017-06" db="EMBL/GenBank/DDBJ databases">
        <authorList>
            <person name="Varghese N."/>
            <person name="Submissions S."/>
        </authorList>
    </citation>
    <scope>NUCLEOTIDE SEQUENCE [LARGE SCALE GENOMIC DNA]</scope>
    <source>
        <strain evidence="11">DSM 15668</strain>
    </source>
</reference>
<dbReference type="GO" id="GO:0001514">
    <property type="term" value="P:selenocysteine incorporation"/>
    <property type="evidence" value="ECO:0007669"/>
    <property type="project" value="InterPro"/>
</dbReference>
<dbReference type="SUPFAM" id="SSF52540">
    <property type="entry name" value="P-loop containing nucleoside triphosphate hydrolases"/>
    <property type="match status" value="1"/>
</dbReference>
<dbReference type="InterPro" id="IPR009001">
    <property type="entry name" value="Transl_elong_EF1A/Init_IF2_C"/>
</dbReference>
<dbReference type="SUPFAM" id="SSF50447">
    <property type="entry name" value="Translation proteins"/>
    <property type="match status" value="1"/>
</dbReference>
<keyword evidence="6" id="KW-0342">GTP-binding</keyword>
<dbReference type="OrthoDB" id="9804504at2"/>
<dbReference type="RefSeq" id="WP_089322151.1">
    <property type="nucleotide sequence ID" value="NZ_FZOB01000001.1"/>
</dbReference>
<dbReference type="PROSITE" id="PS51722">
    <property type="entry name" value="G_TR_2"/>
    <property type="match status" value="1"/>
</dbReference>
<dbReference type="Pfam" id="PF09107">
    <property type="entry name" value="WHD_3rd_SelB"/>
    <property type="match status" value="1"/>
</dbReference>
<comment type="function">
    <text evidence="7">Translation factor necessary for the incorporation of selenocysteine into proteins. It probably replaces EF-Tu for the insertion of selenocysteine directed by the UGA codon. SelB binds GTP and GDP.</text>
</comment>
<dbReference type="InterPro" id="IPR050055">
    <property type="entry name" value="EF-Tu_GTPase"/>
</dbReference>
<dbReference type="PANTHER" id="PTHR43721">
    <property type="entry name" value="ELONGATION FACTOR TU-RELATED"/>
    <property type="match status" value="1"/>
</dbReference>
<dbReference type="CDD" id="cd03696">
    <property type="entry name" value="SelB_II"/>
    <property type="match status" value="1"/>
</dbReference>
<dbReference type="InterPro" id="IPR036388">
    <property type="entry name" value="WH-like_DNA-bd_sf"/>
</dbReference>